<feature type="domain" description="Flagellar basal-body/hook protein C-terminal" evidence="2">
    <location>
        <begin position="130"/>
        <end position="166"/>
    </location>
</feature>
<dbReference type="InterPro" id="IPR002371">
    <property type="entry name" value="FlgK"/>
</dbReference>
<organism evidence="3 4">
    <name type="scientific">Oleomonas cavernae</name>
    <dbReference type="NCBI Taxonomy" id="2320859"/>
    <lineage>
        <taxon>Bacteria</taxon>
        <taxon>Pseudomonadati</taxon>
        <taxon>Pseudomonadota</taxon>
        <taxon>Alphaproteobacteria</taxon>
        <taxon>Acetobacterales</taxon>
        <taxon>Acetobacteraceae</taxon>
        <taxon>Oleomonas</taxon>
    </lineage>
</organism>
<dbReference type="PANTHER" id="PTHR30033:SF2">
    <property type="entry name" value="FLAGELLAR HOOK PROTEIN"/>
    <property type="match status" value="1"/>
</dbReference>
<evidence type="ECO:0000256" key="1">
    <source>
        <dbReference type="ARBA" id="ARBA00009677"/>
    </source>
</evidence>
<evidence type="ECO:0000313" key="4">
    <source>
        <dbReference type="Proteomes" id="UP000284605"/>
    </source>
</evidence>
<reference evidence="3 4" key="1">
    <citation type="submission" date="2018-09" db="EMBL/GenBank/DDBJ databases">
        <authorList>
            <person name="Zhu H."/>
        </authorList>
    </citation>
    <scope>NUCLEOTIDE SEQUENCE [LARGE SCALE GENOMIC DNA]</scope>
    <source>
        <strain evidence="3 4">K1W22B-8</strain>
    </source>
</reference>
<sequence length="171" mass="17139">MRDQLAGFAGLFTDTAAGSFAAAYDGATPVAAGELASGFFVATGSGLAVNPALLDGTATVKQSGIAAASTAMTDATRGFAATGISLTGEDYSGIAGAITAALARDVGTVTAKATLSEATRGEAQTRFAAAVGVNMDEELANLQVLQNAYAASARVMQVVNQLYDDLFGIMR</sequence>
<gene>
    <name evidence="3" type="ORF">D3874_08640</name>
</gene>
<dbReference type="SUPFAM" id="SSF64518">
    <property type="entry name" value="Phase 1 flagellin"/>
    <property type="match status" value="1"/>
</dbReference>
<evidence type="ECO:0000259" key="2">
    <source>
        <dbReference type="Pfam" id="PF06429"/>
    </source>
</evidence>
<dbReference type="GO" id="GO:0009424">
    <property type="term" value="C:bacterial-type flagellum hook"/>
    <property type="evidence" value="ECO:0007669"/>
    <property type="project" value="InterPro"/>
</dbReference>
<comment type="caution">
    <text evidence="3">The sequence shown here is derived from an EMBL/GenBank/DDBJ whole genome shotgun (WGS) entry which is preliminary data.</text>
</comment>
<evidence type="ECO:0000313" key="3">
    <source>
        <dbReference type="EMBL" id="RJF87083.1"/>
    </source>
</evidence>
<dbReference type="InterPro" id="IPR010930">
    <property type="entry name" value="Flg_bb/hook_C_dom"/>
</dbReference>
<dbReference type="PANTHER" id="PTHR30033">
    <property type="entry name" value="FLAGELLAR HOOK-ASSOCIATED PROTEIN 1"/>
    <property type="match status" value="1"/>
</dbReference>
<dbReference type="Pfam" id="PF06429">
    <property type="entry name" value="Flg_bbr_C"/>
    <property type="match status" value="1"/>
</dbReference>
<comment type="similarity">
    <text evidence="1">Belongs to the flagella basal body rod proteins family.</text>
</comment>
<dbReference type="Proteomes" id="UP000284605">
    <property type="component" value="Unassembled WGS sequence"/>
</dbReference>
<dbReference type="GO" id="GO:0044780">
    <property type="term" value="P:bacterial-type flagellum assembly"/>
    <property type="evidence" value="ECO:0007669"/>
    <property type="project" value="InterPro"/>
</dbReference>
<keyword evidence="4" id="KW-1185">Reference proteome</keyword>
<name>A0A418WAK4_9PROT</name>
<dbReference type="AlphaFoldDB" id="A0A418WAK4"/>
<dbReference type="GO" id="GO:0005198">
    <property type="term" value="F:structural molecule activity"/>
    <property type="evidence" value="ECO:0007669"/>
    <property type="project" value="InterPro"/>
</dbReference>
<protein>
    <recommendedName>
        <fullName evidence="2">Flagellar basal-body/hook protein C-terminal domain-containing protein</fullName>
    </recommendedName>
</protein>
<accession>A0A418WAK4</accession>
<proteinExistence type="inferred from homology"/>
<dbReference type="EMBL" id="QYUK01000011">
    <property type="protein sequence ID" value="RJF87083.1"/>
    <property type="molecule type" value="Genomic_DNA"/>
</dbReference>